<dbReference type="InterPro" id="IPR044210">
    <property type="entry name" value="Tfc3-like"/>
</dbReference>
<dbReference type="Pfam" id="PF04182">
    <property type="entry name" value="B-block_TFIIIC"/>
    <property type="match status" value="1"/>
</dbReference>
<evidence type="ECO:0000313" key="9">
    <source>
        <dbReference type="EMBL" id="CAG6648862.1"/>
    </source>
</evidence>
<feature type="region of interest" description="Disordered" evidence="6">
    <location>
        <begin position="738"/>
        <end position="767"/>
    </location>
</feature>
<evidence type="ECO:0000259" key="7">
    <source>
        <dbReference type="Pfam" id="PF04182"/>
    </source>
</evidence>
<organism evidence="9">
    <name type="scientific">Cacopsylla melanoneura</name>
    <dbReference type="NCBI Taxonomy" id="428564"/>
    <lineage>
        <taxon>Eukaryota</taxon>
        <taxon>Metazoa</taxon>
        <taxon>Ecdysozoa</taxon>
        <taxon>Arthropoda</taxon>
        <taxon>Hexapoda</taxon>
        <taxon>Insecta</taxon>
        <taxon>Pterygota</taxon>
        <taxon>Neoptera</taxon>
        <taxon>Paraneoptera</taxon>
        <taxon>Hemiptera</taxon>
        <taxon>Sternorrhyncha</taxon>
        <taxon>Psylloidea</taxon>
        <taxon>Psyllidae</taxon>
        <taxon>Psyllinae</taxon>
        <taxon>Cacopsylla</taxon>
    </lineage>
</organism>
<reference evidence="9" key="1">
    <citation type="submission" date="2021-05" db="EMBL/GenBank/DDBJ databases">
        <authorList>
            <person name="Alioto T."/>
            <person name="Alioto T."/>
            <person name="Gomez Garrido J."/>
        </authorList>
    </citation>
    <scope>NUCLEOTIDE SEQUENCE</scope>
</reference>
<evidence type="ECO:0000256" key="2">
    <source>
        <dbReference type="ARBA" id="ARBA00022553"/>
    </source>
</evidence>
<feature type="compositionally biased region" description="Basic and acidic residues" evidence="6">
    <location>
        <begin position="751"/>
        <end position="767"/>
    </location>
</feature>
<dbReference type="GO" id="GO:0003677">
    <property type="term" value="F:DNA binding"/>
    <property type="evidence" value="ECO:0007669"/>
    <property type="project" value="UniProtKB-KW"/>
</dbReference>
<keyword evidence="5" id="KW-0539">Nucleus</keyword>
<keyword evidence="2" id="KW-0597">Phosphoprotein</keyword>
<protein>
    <submittedName>
        <fullName evidence="9">General transcription factor 3C polypeptide 1</fullName>
    </submittedName>
</protein>
<dbReference type="GO" id="GO:0000127">
    <property type="term" value="C:transcription factor TFIIIC complex"/>
    <property type="evidence" value="ECO:0007669"/>
    <property type="project" value="InterPro"/>
</dbReference>
<evidence type="ECO:0000256" key="6">
    <source>
        <dbReference type="SAM" id="MobiDB-lite"/>
    </source>
</evidence>
<dbReference type="Pfam" id="PF24101">
    <property type="entry name" value="WHD_GTF3C1"/>
    <property type="match status" value="1"/>
</dbReference>
<dbReference type="InterPro" id="IPR056467">
    <property type="entry name" value="eWH_GTF3C1"/>
</dbReference>
<name>A0A8D8RFQ2_9HEMI</name>
<dbReference type="GO" id="GO:0006384">
    <property type="term" value="P:transcription initiation at RNA polymerase III promoter"/>
    <property type="evidence" value="ECO:0007669"/>
    <property type="project" value="InterPro"/>
</dbReference>
<evidence type="ECO:0000259" key="8">
    <source>
        <dbReference type="Pfam" id="PF24101"/>
    </source>
</evidence>
<dbReference type="InterPro" id="IPR007309">
    <property type="entry name" value="TFIIIC_Bblock-bd"/>
</dbReference>
<dbReference type="GO" id="GO:0005634">
    <property type="term" value="C:nucleus"/>
    <property type="evidence" value="ECO:0007669"/>
    <property type="project" value="UniProtKB-SubCell"/>
</dbReference>
<evidence type="ECO:0000256" key="5">
    <source>
        <dbReference type="ARBA" id="ARBA00023242"/>
    </source>
</evidence>
<dbReference type="PANTHER" id="PTHR15180:SF1">
    <property type="entry name" value="GENERAL TRANSCRIPTION FACTOR 3C POLYPEPTIDE 1"/>
    <property type="match status" value="1"/>
</dbReference>
<evidence type="ECO:0000256" key="1">
    <source>
        <dbReference type="ARBA" id="ARBA00004123"/>
    </source>
</evidence>
<evidence type="ECO:0000256" key="4">
    <source>
        <dbReference type="ARBA" id="ARBA00023163"/>
    </source>
</evidence>
<accession>A0A8D8RFQ2</accession>
<proteinExistence type="predicted"/>
<evidence type="ECO:0000256" key="3">
    <source>
        <dbReference type="ARBA" id="ARBA00023125"/>
    </source>
</evidence>
<keyword evidence="4" id="KW-0804">Transcription</keyword>
<comment type="subcellular location">
    <subcellularLocation>
        <location evidence="1">Nucleus</location>
    </subcellularLocation>
</comment>
<dbReference type="EMBL" id="HBUF01154514">
    <property type="protein sequence ID" value="CAG6648862.1"/>
    <property type="molecule type" value="Transcribed_RNA"/>
</dbReference>
<dbReference type="PANTHER" id="PTHR15180">
    <property type="entry name" value="GENERAL TRANSCRIPTION FACTOR 3C POLYPEPTIDE 1"/>
    <property type="match status" value="1"/>
</dbReference>
<feature type="domain" description="B-block binding subunit of TFIIIC" evidence="7">
    <location>
        <begin position="182"/>
        <end position="251"/>
    </location>
</feature>
<sequence length="1969" mass="228343">MVVNNTPFNPVEILLEEVSLEGLDGITLEALWTRLQARLEFKEEVNPLDHHWKQFYFELLKKHHADISAFELPEERGKLVIFDFKEHIDKCTFAYVEPEQRPPDIYPFATINDEELGIMGSCSTYHKRKNITQTIRSMSYNQACETYQNKLVFVASQQLRRKYLVLTKRLFIPTSFEISLQSYCILERIGRCRANGCIDISKECIKVAPKDIFYRRKELLQFKLITKQSLCKHKKKGIMRMNLYYLPRFHVEQKSKVNSFMEKILSALKASSSKNYTLPTKSFNEIFGYVSALSVKRLVQYFHLDDKVREVELPFSKVYPDLPRNQWYNAKKEEKLAVCYQLLDPNMNIEKELNKDFDIEDPGSDEEEDIEDWEEEENEQDLMETQSQQSWASLLETFTVDPVSDLSDGETVVSIQDKVQVDSSSSDEEFVEQSMDISFLKKKGFKIEDKNAYDLSLRKQMMLVVEQAGPQGCSALHIQKKLSLLRGDIRTLVRHNVKYLHTYMKDEGRQRTSYIRLKQFANCDYEIKESDLDNQCETPCKKIKLENEEETYTGTLNVEPANDNSELQVTPSSQLGTKEQLQAIINEEIHPKKNILTNLFPTELQRKRAYDMIQFINESRVALIRSQLYSFAIEKDKERHVNEENQTQIDRKTIQRMLDKLVNHGFIKRVHVTFQGHNQDKIIQWYAKCDFDIESEEFKKLVQLEKPVFSSDAKYSSLARTPKHFKFETLTNLGNKLSTQSQCQKNQSGGHKSENKNTTKDSGESSELSRTKADIKILGNSSVRAEISVLLPVKELTNDLSSLYPTTLMSSRVTECYEYIQQNRIIAGWKDVLNYVVKCDEKRNYKARVDHRTIKRLLEKLSTHNIIKCFFVKFTNLRTHAEKEMSIYSLLEITSEDTEFVTVLEREYLLFWGESGSQASKMKLLTSNEYLSLPKFAKMEKMHLLSFYTAYCTTKPREDQDLARKNLELNANIKMPDDHPTIYNDTELNDFTFLPTLSPVYSFPQGFINFHDFFSLIPIRTLLECLRTNIFVKELDYYYNDPVRRFYPVKDTSPDIFTLLTRQQDGRKNVANVFQIFSNLATIGLVQFGKRNGPEKENFVLYINKKASLRDTINVNPSYIKLNPTQLRPPVQYELTELATVKQYWLNSCHICTSTPLGIRQTAIGQKVTSYKKMQDNPNVSLFCEHCDDMNLILQRDNGITPGDNLGAAGYDSTSFAHMKKNWSSTAKVIKTMPVVKPARGINKPSKLFRNKMPKREEDKKPNYSERIVKARKSAKIRKPKIVNKSSMSLSEMRRMRTQIKWTDTDSDILHLTAILYKVFKVKPCNRLTRDILVKLLDRKANKAITSKMLLSHYRRILKIPENQERYTLLQAEVNHRREVRNFLIPYLKEHWDLCRKKQKTEAHRYIIENFRQIVKTVYETTVLNQNQLNKNSLPSNYKQFLTEYRIVDSKETLQDLYPPLNSSNNIKLHVLVNLVHSSLATFDPMDNDKMQHCMFDAYERYNETLVHKATRILKNYQIITTTKCLSHQLTLVNKPVNKPNAKPTPLPITRFKLNIKYIFKLSFTEMQYSSFNGSYRLLKQVLRSGESAHHIVNVDSAYLNLLTAILGEDGVTIDIEMPTTLLTLDPKIVKLNSEFEKIVERYYQLVDHYKVGTIDKLKHVNEEDKDDFELENIPPMNLFNAARLAMYTLKDVLVKEKISAQHVQRLMMLNTCKLSLSGVKKHDRKYMSKNNAYIRKLNDQLCVPALTQDEINKVVSHGLETQLAEFIENKLELGAPMEDLRDQFGMTKKVKAGLDSLVEKHIVIRTGNVSPVYVHNKHCSAWLVKHSPSPDTKTVESQIAPWVYVNATLNRPVLDYFLGVLLSYIIFNPGVTLLTLQEHFSSVLQPMNSTNLVEILAHIKCIIMQAMTVVKPTLFNKGSVKVFPATGMEPADMIYLEAGHDAALKLGIFIGDPAYEKSYLEFLTKVSV</sequence>
<dbReference type="GO" id="GO:0042791">
    <property type="term" value="P:5S class rRNA transcription by RNA polymerase III"/>
    <property type="evidence" value="ECO:0007669"/>
    <property type="project" value="TreeGrafter"/>
</dbReference>
<keyword evidence="3" id="KW-0238">DNA-binding</keyword>
<feature type="compositionally biased region" description="Polar residues" evidence="6">
    <location>
        <begin position="738"/>
        <end position="750"/>
    </location>
</feature>
<feature type="domain" description="GTF3C1 extended winged-helix" evidence="8">
    <location>
        <begin position="605"/>
        <end position="684"/>
    </location>
</feature>